<keyword evidence="8" id="KW-1185">Reference proteome</keyword>
<feature type="transmembrane region" description="Helical" evidence="6">
    <location>
        <begin position="20"/>
        <end position="44"/>
    </location>
</feature>
<proteinExistence type="predicted"/>
<keyword evidence="4 6" id="KW-1133">Transmembrane helix</keyword>
<feature type="transmembrane region" description="Helical" evidence="6">
    <location>
        <begin position="305"/>
        <end position="327"/>
    </location>
</feature>
<dbReference type="PANTHER" id="PTHR33529:SF6">
    <property type="entry name" value="YJGP_YJGQ FAMILY PERMEASE"/>
    <property type="match status" value="1"/>
</dbReference>
<comment type="caution">
    <text evidence="7">The sequence shown here is derived from an EMBL/GenBank/DDBJ whole genome shotgun (WGS) entry which is preliminary data.</text>
</comment>
<evidence type="ECO:0000313" key="7">
    <source>
        <dbReference type="EMBL" id="RZF22670.1"/>
    </source>
</evidence>
<evidence type="ECO:0000256" key="5">
    <source>
        <dbReference type="ARBA" id="ARBA00023136"/>
    </source>
</evidence>
<dbReference type="Pfam" id="PF03739">
    <property type="entry name" value="LptF_LptG"/>
    <property type="match status" value="1"/>
</dbReference>
<feature type="transmembrane region" description="Helical" evidence="6">
    <location>
        <begin position="111"/>
        <end position="129"/>
    </location>
</feature>
<organism evidence="7 8">
    <name type="scientific">Halobacteriovorax vibrionivorans</name>
    <dbReference type="NCBI Taxonomy" id="2152716"/>
    <lineage>
        <taxon>Bacteria</taxon>
        <taxon>Pseudomonadati</taxon>
        <taxon>Bdellovibrionota</taxon>
        <taxon>Bacteriovoracia</taxon>
        <taxon>Bacteriovoracales</taxon>
        <taxon>Halobacteriovoraceae</taxon>
        <taxon>Halobacteriovorax</taxon>
    </lineage>
</organism>
<dbReference type="EMBL" id="QDKL01000001">
    <property type="protein sequence ID" value="RZF22670.1"/>
    <property type="molecule type" value="Genomic_DNA"/>
</dbReference>
<evidence type="ECO:0000256" key="4">
    <source>
        <dbReference type="ARBA" id="ARBA00022989"/>
    </source>
</evidence>
<evidence type="ECO:0000313" key="8">
    <source>
        <dbReference type="Proteomes" id="UP000443582"/>
    </source>
</evidence>
<evidence type="ECO:0000256" key="6">
    <source>
        <dbReference type="SAM" id="Phobius"/>
    </source>
</evidence>
<evidence type="ECO:0000256" key="1">
    <source>
        <dbReference type="ARBA" id="ARBA00004651"/>
    </source>
</evidence>
<protein>
    <submittedName>
        <fullName evidence="7">YjgP/YjgQ family permease</fullName>
    </submittedName>
</protein>
<accession>A0ABY0IJL4</accession>
<dbReference type="InterPro" id="IPR005495">
    <property type="entry name" value="LptG/LptF_permease"/>
</dbReference>
<keyword evidence="3 6" id="KW-0812">Transmembrane</keyword>
<gene>
    <name evidence="7" type="ORF">DAY19_02545</name>
</gene>
<keyword evidence="2" id="KW-1003">Cell membrane</keyword>
<dbReference type="PANTHER" id="PTHR33529">
    <property type="entry name" value="SLR0882 PROTEIN-RELATED"/>
    <property type="match status" value="1"/>
</dbReference>
<name>A0ABY0IJL4_9BACT</name>
<dbReference type="Proteomes" id="UP000443582">
    <property type="component" value="Unassembled WGS sequence"/>
</dbReference>
<comment type="subcellular location">
    <subcellularLocation>
        <location evidence="1">Cell membrane</location>
        <topology evidence="1">Multi-pass membrane protein</topology>
    </subcellularLocation>
</comment>
<feature type="transmembrane region" description="Helical" evidence="6">
    <location>
        <begin position="64"/>
        <end position="90"/>
    </location>
</feature>
<dbReference type="RefSeq" id="WP_114705614.1">
    <property type="nucleotide sequence ID" value="NZ_QDKL01000001.1"/>
</dbReference>
<evidence type="ECO:0000256" key="3">
    <source>
        <dbReference type="ARBA" id="ARBA00022692"/>
    </source>
</evidence>
<reference evidence="8" key="1">
    <citation type="journal article" date="2019" name="Int. J. Syst. Evol. Microbiol.">
        <title>Halobacteriovorax valvorus sp. nov., a novel prokaryotic predator isolated from coastal seawater of China.</title>
        <authorList>
            <person name="Chen M.-X."/>
        </authorList>
    </citation>
    <scope>NUCLEOTIDE SEQUENCE [LARGE SCALE GENOMIC DNA]</scope>
    <source>
        <strain evidence="8">BL9</strain>
    </source>
</reference>
<sequence>MNQFARIKDLIPNKIFQRYLASNFIVPFAMSLTFFVAFLLTTQLFRFMRVVTKKGVSIMQFMEILGHISMSFIPMATPLSILFAMIYTLNKLSEDSEIVALRSMGINKHRIFFPYFIISILIACSVVVLNTNLVPTSKKIFRNEFRQLGSKGVLTDIKKEQFFTDIPGVILFAEDVQDDGKILDGVFLKITSNKDVDKLIMAKKGILNKPKSDAAQSMNIQFDFYDGSIVTLDKDGNEVEKILFEKYEYPIVSSFSVKSVNKASMMSSTELRRHLRKLKNKRNKTENKRVRNNLSSDLRKGYIEYWGRFTVPIQCVVFALLGFVFGVKKGRGATKNTSAMALFITIFYYGLYFSGISLAKKSDVAIPFILFTPAIITAFIGMRFYKKLDWNS</sequence>
<keyword evidence="5 6" id="KW-0472">Membrane</keyword>
<feature type="transmembrane region" description="Helical" evidence="6">
    <location>
        <begin position="339"/>
        <end position="359"/>
    </location>
</feature>
<evidence type="ECO:0000256" key="2">
    <source>
        <dbReference type="ARBA" id="ARBA00022475"/>
    </source>
</evidence>
<feature type="transmembrane region" description="Helical" evidence="6">
    <location>
        <begin position="365"/>
        <end position="385"/>
    </location>
</feature>